<evidence type="ECO:0000256" key="1">
    <source>
        <dbReference type="SAM" id="MobiDB-lite"/>
    </source>
</evidence>
<reference evidence="4" key="2">
    <citation type="submission" date="2019-09" db="UniProtKB">
        <authorList>
            <consortium name="WormBaseParasite"/>
        </authorList>
    </citation>
    <scope>IDENTIFICATION</scope>
</reference>
<evidence type="ECO:0000313" key="2">
    <source>
        <dbReference type="EMBL" id="VDP63536.1"/>
    </source>
</evidence>
<dbReference type="EMBL" id="UZAH01043686">
    <property type="protein sequence ID" value="VDP63536.1"/>
    <property type="molecule type" value="Genomic_DNA"/>
</dbReference>
<gene>
    <name evidence="2" type="ORF">HPBE_LOCUS27407</name>
</gene>
<accession>A0A183GXI8</accession>
<sequence>MLADVDRLNGTNISECFRYVYLDREVNMANDLGVEQEETSGLGSFKSVEEVAKKTKNGIHTFCATVHRRYTTCGVPREVARAASGPPPCSHSGRSPAPNLFRRPKR</sequence>
<keyword evidence="3" id="KW-1185">Reference proteome</keyword>
<name>A0A183GXI8_HELPZ</name>
<evidence type="ECO:0000313" key="4">
    <source>
        <dbReference type="WBParaSite" id="HPBE_0002740801-mRNA-1"/>
    </source>
</evidence>
<organism evidence="3 4">
    <name type="scientific">Heligmosomoides polygyrus</name>
    <name type="common">Parasitic roundworm</name>
    <dbReference type="NCBI Taxonomy" id="6339"/>
    <lineage>
        <taxon>Eukaryota</taxon>
        <taxon>Metazoa</taxon>
        <taxon>Ecdysozoa</taxon>
        <taxon>Nematoda</taxon>
        <taxon>Chromadorea</taxon>
        <taxon>Rhabditida</taxon>
        <taxon>Rhabditina</taxon>
        <taxon>Rhabditomorpha</taxon>
        <taxon>Strongyloidea</taxon>
        <taxon>Heligmosomidae</taxon>
        <taxon>Heligmosomoides</taxon>
    </lineage>
</organism>
<evidence type="ECO:0000313" key="3">
    <source>
        <dbReference type="Proteomes" id="UP000050761"/>
    </source>
</evidence>
<dbReference type="Proteomes" id="UP000050761">
    <property type="component" value="Unassembled WGS sequence"/>
</dbReference>
<dbReference type="OrthoDB" id="5824068at2759"/>
<feature type="region of interest" description="Disordered" evidence="1">
    <location>
        <begin position="81"/>
        <end position="106"/>
    </location>
</feature>
<proteinExistence type="predicted"/>
<protein>
    <submittedName>
        <fullName evidence="4">Piwi domain-containing protein</fullName>
    </submittedName>
</protein>
<dbReference type="AlphaFoldDB" id="A0A183GXI8"/>
<reference evidence="2 3" key="1">
    <citation type="submission" date="2018-11" db="EMBL/GenBank/DDBJ databases">
        <authorList>
            <consortium name="Pathogen Informatics"/>
        </authorList>
    </citation>
    <scope>NUCLEOTIDE SEQUENCE [LARGE SCALE GENOMIC DNA]</scope>
</reference>
<dbReference type="WBParaSite" id="HPBE_0002740801-mRNA-1">
    <property type="protein sequence ID" value="HPBE_0002740801-mRNA-1"/>
    <property type="gene ID" value="HPBE_0002740801"/>
</dbReference>
<accession>A0A3P8J9Y1</accession>